<dbReference type="InterPro" id="IPR007111">
    <property type="entry name" value="NACHT_NTPase"/>
</dbReference>
<evidence type="ECO:0000256" key="1">
    <source>
        <dbReference type="ARBA" id="ARBA00022737"/>
    </source>
</evidence>
<dbReference type="PANTHER" id="PTHR10039:SF14">
    <property type="entry name" value="NACHT DOMAIN-CONTAINING PROTEIN"/>
    <property type="match status" value="1"/>
</dbReference>
<organism evidence="3 4">
    <name type="scientific">Penicillium thymicola</name>
    <dbReference type="NCBI Taxonomy" id="293382"/>
    <lineage>
        <taxon>Eukaryota</taxon>
        <taxon>Fungi</taxon>
        <taxon>Dikarya</taxon>
        <taxon>Ascomycota</taxon>
        <taxon>Pezizomycotina</taxon>
        <taxon>Eurotiomycetes</taxon>
        <taxon>Eurotiomycetidae</taxon>
        <taxon>Eurotiales</taxon>
        <taxon>Aspergillaceae</taxon>
        <taxon>Penicillium</taxon>
    </lineage>
</organism>
<dbReference type="SUPFAM" id="SSF52540">
    <property type="entry name" value="P-loop containing nucleoside triphosphate hydrolases"/>
    <property type="match status" value="1"/>
</dbReference>
<feature type="domain" description="NACHT" evidence="2">
    <location>
        <begin position="85"/>
        <end position="310"/>
    </location>
</feature>
<dbReference type="Gene3D" id="3.40.50.300">
    <property type="entry name" value="P-loop containing nucleotide triphosphate hydrolases"/>
    <property type="match status" value="1"/>
</dbReference>
<dbReference type="InterPro" id="IPR054471">
    <property type="entry name" value="GPIID_WHD"/>
</dbReference>
<dbReference type="AlphaFoldDB" id="A0AAI9X3P9"/>
<dbReference type="PANTHER" id="PTHR10039">
    <property type="entry name" value="AMELOGENIN"/>
    <property type="match status" value="1"/>
</dbReference>
<dbReference type="Pfam" id="PF24883">
    <property type="entry name" value="NPHP3_N"/>
    <property type="match status" value="1"/>
</dbReference>
<dbReference type="Proteomes" id="UP001227192">
    <property type="component" value="Unassembled WGS sequence"/>
</dbReference>
<proteinExistence type="predicted"/>
<evidence type="ECO:0000313" key="4">
    <source>
        <dbReference type="Proteomes" id="UP001227192"/>
    </source>
</evidence>
<name>A0AAI9X3P9_PENTH</name>
<evidence type="ECO:0000313" key="3">
    <source>
        <dbReference type="EMBL" id="KAJ9482532.1"/>
    </source>
</evidence>
<keyword evidence="4" id="KW-1185">Reference proteome</keyword>
<dbReference type="InterPro" id="IPR027417">
    <property type="entry name" value="P-loop_NTPase"/>
</dbReference>
<protein>
    <recommendedName>
        <fullName evidence="2">NACHT domain-containing protein</fullName>
    </recommendedName>
</protein>
<dbReference type="InterPro" id="IPR056884">
    <property type="entry name" value="NPHP3-like_N"/>
</dbReference>
<comment type="caution">
    <text evidence="3">The sequence shown here is derived from an EMBL/GenBank/DDBJ whole genome shotgun (WGS) entry which is preliminary data.</text>
</comment>
<dbReference type="Pfam" id="PF22939">
    <property type="entry name" value="WHD_GPIID"/>
    <property type="match status" value="1"/>
</dbReference>
<reference evidence="3" key="1">
    <citation type="submission" date="2015-06" db="EMBL/GenBank/DDBJ databases">
        <authorList>
            <person name="Nguyen H."/>
        </authorList>
    </citation>
    <scope>NUCLEOTIDE SEQUENCE</scope>
    <source>
        <strain evidence="3">DAOM 180753</strain>
    </source>
</reference>
<sequence>MATTIFHGGGNSGFQAGVINGNIGNVTIVQSETLSQACLRDLRTTNPSDDKNRVKNTNGGLLEDSYRWILDNEEFRQWQDNPSNRLLWIRGDPGKGKTMLLCGIIEQLTRLPGVKANIPFFFCQATDMRINNATSVLRGLIYLLVEKNPSLLSHVRARYDHAGRTLFEDVNAWDALLTIFTDILKDRSLKSAYLIIDALDECIDGLRRLLDLIIQASAAHSQIKWIIFSRNWPEIEERIPVALHITPISLELNEISVSEAVNKFIQHKVNYLASIKKYTDRTRDTILRHLLSNAQGTFLWVALVCEHLNRTPPRHAIKKLQAFPPGLDDLYSRMMDQVRRSEDAELCKQILAIISTVYRPITLGELDSLIEISDHSHEDYETLSEIIGVCGSFLSLRGDTVMFVHQSAKDFLVRGALNEIFPQGIEAKHCMIFARSLSVIFETLTLFHDIYLPGMWIWRAVVGCSGVGQVQVFGGQKYLNSRTPIGLKI</sequence>
<dbReference type="PROSITE" id="PS50837">
    <property type="entry name" value="NACHT"/>
    <property type="match status" value="1"/>
</dbReference>
<gene>
    <name evidence="3" type="ORF">VN97_g10895</name>
</gene>
<reference evidence="3" key="2">
    <citation type="journal article" date="2016" name="Fungal Biol.">
        <title>Ochratoxin A production by Penicillium thymicola.</title>
        <authorList>
            <person name="Nguyen H.D.T."/>
            <person name="McMullin D.R."/>
            <person name="Ponomareva E."/>
            <person name="Riley R."/>
            <person name="Pomraning K.R."/>
            <person name="Baker S.E."/>
            <person name="Seifert K.A."/>
        </authorList>
    </citation>
    <scope>NUCLEOTIDE SEQUENCE</scope>
    <source>
        <strain evidence="3">DAOM 180753</strain>
    </source>
</reference>
<dbReference type="FunFam" id="3.40.50.300:FF:001638">
    <property type="entry name" value="NACHT and WD40 domain protein"/>
    <property type="match status" value="1"/>
</dbReference>
<evidence type="ECO:0000259" key="2">
    <source>
        <dbReference type="PROSITE" id="PS50837"/>
    </source>
</evidence>
<accession>A0AAI9X3P9</accession>
<dbReference type="EMBL" id="LACB01000546">
    <property type="protein sequence ID" value="KAJ9482532.1"/>
    <property type="molecule type" value="Genomic_DNA"/>
</dbReference>
<keyword evidence="1" id="KW-0677">Repeat</keyword>